<dbReference type="InterPro" id="IPR016185">
    <property type="entry name" value="PreATP-grasp_dom_sf"/>
</dbReference>
<dbReference type="SMART" id="SM00878">
    <property type="entry name" value="Biotin_carb_C"/>
    <property type="match status" value="1"/>
</dbReference>
<dbReference type="InterPro" id="IPR001882">
    <property type="entry name" value="Biotin_BS"/>
</dbReference>
<keyword evidence="12" id="KW-0092">Biotin</keyword>
<keyword evidence="9" id="KW-0442">Lipid degradation</keyword>
<evidence type="ECO:0000259" key="16">
    <source>
        <dbReference type="PROSITE" id="PS50975"/>
    </source>
</evidence>
<evidence type="ECO:0000313" key="18">
    <source>
        <dbReference type="EMBL" id="CAA2104371.1"/>
    </source>
</evidence>
<evidence type="ECO:0000256" key="11">
    <source>
        <dbReference type="ARBA" id="ARBA00023211"/>
    </source>
</evidence>
<comment type="cofactor">
    <cofactor evidence="1">
        <name>biotin</name>
        <dbReference type="ChEBI" id="CHEBI:57586"/>
    </cofactor>
</comment>
<dbReference type="EC" id="6.4.1.3" evidence="3"/>
<dbReference type="InterPro" id="IPR041265">
    <property type="entry name" value="PCC_BT"/>
</dbReference>
<dbReference type="PROSITE" id="PS50979">
    <property type="entry name" value="BC"/>
    <property type="match status" value="1"/>
</dbReference>
<evidence type="ECO:0000256" key="12">
    <source>
        <dbReference type="ARBA" id="ARBA00023267"/>
    </source>
</evidence>
<dbReference type="PROSITE" id="PS00866">
    <property type="entry name" value="CPSASE_1"/>
    <property type="match status" value="1"/>
</dbReference>
<protein>
    <recommendedName>
        <fullName evidence="3">propionyl-CoA carboxylase</fullName>
        <ecNumber evidence="3">6.4.1.3</ecNumber>
    </recommendedName>
</protein>
<dbReference type="InterPro" id="IPR011761">
    <property type="entry name" value="ATP-grasp"/>
</dbReference>
<dbReference type="SUPFAM" id="SSF52440">
    <property type="entry name" value="PreATP-grasp domain"/>
    <property type="match status" value="1"/>
</dbReference>
<dbReference type="AlphaFoldDB" id="A0A679J6X6"/>
<dbReference type="PANTHER" id="PTHR18866">
    <property type="entry name" value="CARBOXYLASE:PYRUVATE/ACETYL-COA/PROPIONYL-COA CARBOXYLASE"/>
    <property type="match status" value="1"/>
</dbReference>
<keyword evidence="10" id="KW-0443">Lipid metabolism</keyword>
<comment type="pathway">
    <text evidence="2">Metabolic intermediate metabolism; propanoyl-CoA degradation; succinyl-CoA from propanoyl-CoA: step 1/3.</text>
</comment>
<organism evidence="18">
    <name type="scientific">Methylobacterium bullatum</name>
    <dbReference type="NCBI Taxonomy" id="570505"/>
    <lineage>
        <taxon>Bacteria</taxon>
        <taxon>Pseudomonadati</taxon>
        <taxon>Pseudomonadota</taxon>
        <taxon>Alphaproteobacteria</taxon>
        <taxon>Hyphomicrobiales</taxon>
        <taxon>Methylobacteriaceae</taxon>
        <taxon>Methylobacterium</taxon>
    </lineage>
</organism>
<dbReference type="GO" id="GO:0016042">
    <property type="term" value="P:lipid catabolic process"/>
    <property type="evidence" value="ECO:0007669"/>
    <property type="project" value="UniProtKB-KW"/>
</dbReference>
<dbReference type="Pfam" id="PF00289">
    <property type="entry name" value="Biotin_carb_N"/>
    <property type="match status" value="1"/>
</dbReference>
<dbReference type="InterPro" id="IPR005481">
    <property type="entry name" value="BC-like_N"/>
</dbReference>
<evidence type="ECO:0000256" key="9">
    <source>
        <dbReference type="ARBA" id="ARBA00022963"/>
    </source>
</evidence>
<dbReference type="PANTHER" id="PTHR18866:SF33">
    <property type="entry name" value="METHYLCROTONOYL-COA CARBOXYLASE SUBUNIT ALPHA, MITOCHONDRIAL-RELATED"/>
    <property type="match status" value="1"/>
</dbReference>
<evidence type="ECO:0000256" key="6">
    <source>
        <dbReference type="ARBA" id="ARBA00022741"/>
    </source>
</evidence>
<dbReference type="SUPFAM" id="SSF51230">
    <property type="entry name" value="Single hybrid motif"/>
    <property type="match status" value="1"/>
</dbReference>
<dbReference type="FunFam" id="2.40.50.100:FF:000003">
    <property type="entry name" value="Acetyl-CoA carboxylase biotin carboxyl carrier protein"/>
    <property type="match status" value="1"/>
</dbReference>
<dbReference type="EMBL" id="LR743504">
    <property type="protein sequence ID" value="CAA2104371.1"/>
    <property type="molecule type" value="Genomic_DNA"/>
</dbReference>
<dbReference type="NCBIfam" id="NF006367">
    <property type="entry name" value="PRK08591.1"/>
    <property type="match status" value="1"/>
</dbReference>
<dbReference type="GO" id="GO:0004658">
    <property type="term" value="F:propionyl-CoA carboxylase activity"/>
    <property type="evidence" value="ECO:0007669"/>
    <property type="project" value="UniProtKB-EC"/>
</dbReference>
<keyword evidence="7 14" id="KW-0067">ATP-binding</keyword>
<keyword evidence="6 14" id="KW-0547">Nucleotide-binding</keyword>
<evidence type="ECO:0000256" key="3">
    <source>
        <dbReference type="ARBA" id="ARBA00013050"/>
    </source>
</evidence>
<dbReference type="SUPFAM" id="SSF56059">
    <property type="entry name" value="Glutathione synthetase ATP-binding domain-like"/>
    <property type="match status" value="1"/>
</dbReference>
<dbReference type="InterPro" id="IPR011054">
    <property type="entry name" value="Rudment_hybrid_motif"/>
</dbReference>
<feature type="domain" description="Biotin carboxylation" evidence="17">
    <location>
        <begin position="1"/>
        <end position="451"/>
    </location>
</feature>
<dbReference type="FunFam" id="3.30.1490.20:FF:000018">
    <property type="entry name" value="Biotin carboxylase"/>
    <property type="match status" value="1"/>
</dbReference>
<dbReference type="InterPro" id="IPR005479">
    <property type="entry name" value="CPAse_ATP-bd"/>
</dbReference>
<keyword evidence="11" id="KW-0464">Manganese</keyword>
<evidence type="ECO:0000256" key="13">
    <source>
        <dbReference type="ARBA" id="ARBA00049495"/>
    </source>
</evidence>
<gene>
    <name evidence="18" type="primary">accA1_1</name>
    <name evidence="18" type="ORF">MBUL_02672</name>
</gene>
<dbReference type="Pfam" id="PF02785">
    <property type="entry name" value="Biotin_carb_C"/>
    <property type="match status" value="1"/>
</dbReference>
<evidence type="ECO:0000256" key="7">
    <source>
        <dbReference type="ARBA" id="ARBA00022840"/>
    </source>
</evidence>
<dbReference type="PROSITE" id="PS50968">
    <property type="entry name" value="BIOTINYL_LIPOYL"/>
    <property type="match status" value="1"/>
</dbReference>
<dbReference type="InterPro" id="IPR011053">
    <property type="entry name" value="Single_hybrid_motif"/>
</dbReference>
<dbReference type="Pfam" id="PF18140">
    <property type="entry name" value="PCC_BT"/>
    <property type="match status" value="1"/>
</dbReference>
<feature type="domain" description="ATP-grasp" evidence="16">
    <location>
        <begin position="120"/>
        <end position="317"/>
    </location>
</feature>
<evidence type="ECO:0000256" key="1">
    <source>
        <dbReference type="ARBA" id="ARBA00001953"/>
    </source>
</evidence>
<evidence type="ECO:0000256" key="2">
    <source>
        <dbReference type="ARBA" id="ARBA00005060"/>
    </source>
</evidence>
<evidence type="ECO:0000256" key="10">
    <source>
        <dbReference type="ARBA" id="ARBA00023098"/>
    </source>
</evidence>
<evidence type="ECO:0000259" key="17">
    <source>
        <dbReference type="PROSITE" id="PS50979"/>
    </source>
</evidence>
<dbReference type="Pfam" id="PF02786">
    <property type="entry name" value="CPSase_L_D2"/>
    <property type="match status" value="1"/>
</dbReference>
<reference evidence="18" key="1">
    <citation type="submission" date="2019-12" db="EMBL/GenBank/DDBJ databases">
        <authorList>
            <person name="Cremers G."/>
        </authorList>
    </citation>
    <scope>NUCLEOTIDE SEQUENCE</scope>
    <source>
        <strain evidence="18">Mbul1</strain>
    </source>
</reference>
<feature type="domain" description="Lipoyl-binding" evidence="15">
    <location>
        <begin position="592"/>
        <end position="667"/>
    </location>
</feature>
<dbReference type="SUPFAM" id="SSF51246">
    <property type="entry name" value="Rudiment single hybrid motif"/>
    <property type="match status" value="1"/>
</dbReference>
<comment type="catalytic activity">
    <reaction evidence="13">
        <text>propanoyl-CoA + hydrogencarbonate + ATP = (S)-methylmalonyl-CoA + ADP + phosphate + H(+)</text>
        <dbReference type="Rhea" id="RHEA:23720"/>
        <dbReference type="ChEBI" id="CHEBI:15378"/>
        <dbReference type="ChEBI" id="CHEBI:17544"/>
        <dbReference type="ChEBI" id="CHEBI:30616"/>
        <dbReference type="ChEBI" id="CHEBI:43474"/>
        <dbReference type="ChEBI" id="CHEBI:57327"/>
        <dbReference type="ChEBI" id="CHEBI:57392"/>
        <dbReference type="ChEBI" id="CHEBI:456216"/>
        <dbReference type="EC" id="6.4.1.3"/>
    </reaction>
    <physiologicalReaction direction="left-to-right" evidence="13">
        <dbReference type="Rhea" id="RHEA:23721"/>
    </physiologicalReaction>
</comment>
<evidence type="ECO:0000259" key="15">
    <source>
        <dbReference type="PROSITE" id="PS50968"/>
    </source>
</evidence>
<evidence type="ECO:0000256" key="14">
    <source>
        <dbReference type="PROSITE-ProRule" id="PRU00409"/>
    </source>
</evidence>
<evidence type="ECO:0000256" key="8">
    <source>
        <dbReference type="ARBA" id="ARBA00022842"/>
    </source>
</evidence>
<dbReference type="Gene3D" id="2.40.50.100">
    <property type="match status" value="1"/>
</dbReference>
<dbReference type="FunFam" id="3.30.470.20:FF:000028">
    <property type="entry name" value="Methylcrotonoyl-CoA carboxylase subunit alpha, mitochondrial"/>
    <property type="match status" value="1"/>
</dbReference>
<dbReference type="CDD" id="cd06850">
    <property type="entry name" value="biotinyl_domain"/>
    <property type="match status" value="1"/>
</dbReference>
<dbReference type="GO" id="GO:0046872">
    <property type="term" value="F:metal ion binding"/>
    <property type="evidence" value="ECO:0007669"/>
    <property type="project" value="UniProtKB-KW"/>
</dbReference>
<dbReference type="GO" id="GO:0005524">
    <property type="term" value="F:ATP binding"/>
    <property type="evidence" value="ECO:0007669"/>
    <property type="project" value="UniProtKB-UniRule"/>
</dbReference>
<keyword evidence="5" id="KW-0479">Metal-binding</keyword>
<keyword evidence="4" id="KW-0436">Ligase</keyword>
<dbReference type="InterPro" id="IPR011764">
    <property type="entry name" value="Biotin_carboxylation_dom"/>
</dbReference>
<name>A0A679J6X6_9HYPH</name>
<dbReference type="InterPro" id="IPR000089">
    <property type="entry name" value="Biotin_lipoyl"/>
</dbReference>
<dbReference type="InterPro" id="IPR005482">
    <property type="entry name" value="Biotin_COase_C"/>
</dbReference>
<dbReference type="Gene3D" id="3.30.470.20">
    <property type="entry name" value="ATP-grasp fold, B domain"/>
    <property type="match status" value="1"/>
</dbReference>
<sequence length="667" mass="71806">MFEKILIANRGEIACRIIKTARRMGIKTVAVYSDADRDAVHVAMADEAVHIGPAPAAQSYLIIDKIIEACKQTGAQAVHPGYGFLSEREAFPKALEAAGIVFIGPNPGAIAAMGDKIESKKAASAANVSTVPGFLGVIESPEHAVTIADEIGYPVMIKASAGGGGKGMRIAYSSDEVAEGFARAKSEAASSFGDDRVFVEKFITDPRHIEIQVIGDKHGNVIYLGERECSIQRRNQKVIEEAPSPLLDEATRKKMGEQAVALAKAVSYDSAGTVEFVAGQDKSFYFLEMNTRLQVEHPVTEMITGLDLVEMMIRSAYGEALPLTQDQVKLNGWAVESRVYAEDPTRNFLPSIGRLTTYRPPEEGPFGSAIVRNDTGVEEGGEIAIHYDPMIAKLVTWAPTRAEAIESQGEALDSFAIDGIRHNIPFLSALMAHPRWRSGNISTGFIAEEFPEGFSAPEPTGEIAQRMAAAAAAIDHKLNTRKRGISGQMRDPALLHFERDRVVILAGQSYPVTVDDLGDQIVVTAEDGKTWTVESDWRPGEPVWSGEIGGTRVAIQVRGLLNGVALQHGGAAAEARVFTRREAELAALMPVKENAGSGKQVLCPMPGLVKAILVKEGQEVKNGEPLAIVEAMKMENVLRAERDGTISKIEAKEGDSLAVDAVIIEFA</sequence>
<proteinExistence type="predicted"/>
<accession>A0A679J6X6</accession>
<keyword evidence="8" id="KW-0460">Magnesium</keyword>
<dbReference type="Gene3D" id="3.30.700.30">
    <property type="match status" value="1"/>
</dbReference>
<dbReference type="PROSITE" id="PS00867">
    <property type="entry name" value="CPSASE_2"/>
    <property type="match status" value="1"/>
</dbReference>
<dbReference type="Pfam" id="PF00364">
    <property type="entry name" value="Biotin_lipoyl"/>
    <property type="match status" value="1"/>
</dbReference>
<evidence type="ECO:0000256" key="4">
    <source>
        <dbReference type="ARBA" id="ARBA00022598"/>
    </source>
</evidence>
<dbReference type="InterPro" id="IPR050856">
    <property type="entry name" value="Biotin_carboxylase_complex"/>
</dbReference>
<dbReference type="UniPathway" id="UPA00945">
    <property type="reaction ID" value="UER00908"/>
</dbReference>
<dbReference type="PROSITE" id="PS50975">
    <property type="entry name" value="ATP_GRASP"/>
    <property type="match status" value="1"/>
</dbReference>
<evidence type="ECO:0000256" key="5">
    <source>
        <dbReference type="ARBA" id="ARBA00022723"/>
    </source>
</evidence>
<dbReference type="FunFam" id="3.40.50.20:FF:000010">
    <property type="entry name" value="Propionyl-CoA carboxylase subunit alpha"/>
    <property type="match status" value="1"/>
</dbReference>
<dbReference type="PROSITE" id="PS00188">
    <property type="entry name" value="BIOTIN"/>
    <property type="match status" value="1"/>
</dbReference>